<organism evidence="1 2">
    <name type="scientific">Jatrophihabitans cynanchi</name>
    <dbReference type="NCBI Taxonomy" id="2944128"/>
    <lineage>
        <taxon>Bacteria</taxon>
        <taxon>Bacillati</taxon>
        <taxon>Actinomycetota</taxon>
        <taxon>Actinomycetes</taxon>
        <taxon>Jatrophihabitantales</taxon>
        <taxon>Jatrophihabitantaceae</taxon>
        <taxon>Jatrophihabitans</taxon>
    </lineage>
</organism>
<dbReference type="RefSeq" id="WP_269445268.1">
    <property type="nucleotide sequence ID" value="NZ_CP097463.1"/>
</dbReference>
<keyword evidence="2" id="KW-1185">Reference proteome</keyword>
<dbReference type="Proteomes" id="UP001164693">
    <property type="component" value="Chromosome"/>
</dbReference>
<proteinExistence type="predicted"/>
<dbReference type="EMBL" id="CP097463">
    <property type="protein sequence ID" value="WAX58725.1"/>
    <property type="molecule type" value="Genomic_DNA"/>
</dbReference>
<gene>
    <name evidence="1" type="ORF">M6B22_08165</name>
</gene>
<evidence type="ECO:0000313" key="2">
    <source>
        <dbReference type="Proteomes" id="UP001164693"/>
    </source>
</evidence>
<sequence>MTSSLDAGIIPITLTVNGRIGLTLWAPPWEDEDDEEWQGFLGDGAKILLFPGTRELAEFIASGEENDLSDHPAWGRVQKLRPDDLRPDPEDGYDLDAVYEWASGEPDPVRVSALANVVDMVAKIADCCDDGALRRLVEHTPAYEELVDEDVSYQGKDGRKRWNELGDTIAETWERAITRVDAWLSWQGDFSHSDLASETVWDRVGAEPIEIRVGDARYLTVRGYVSPDAEDAETEAAFIGGDDTVVVFTDVASLARYCRTAKDHALTKLEWWSELADLEDEAAFGPGLDATYDLRKPSVRGAELLRELVAFCNLDADTSVLDGPSVDKDDWRNLLEEVSGCLDPQDG</sequence>
<reference evidence="1" key="1">
    <citation type="submission" date="2022-05" db="EMBL/GenBank/DDBJ databases">
        <title>Jatrophihabitans sp. SB3-54 whole genome sequence.</title>
        <authorList>
            <person name="Suh M.K."/>
            <person name="Eom M.K."/>
            <person name="Kim J.S."/>
            <person name="Kim H.S."/>
            <person name="Do H.E."/>
            <person name="Shin Y.K."/>
            <person name="Lee J.-S."/>
        </authorList>
    </citation>
    <scope>NUCLEOTIDE SEQUENCE</scope>
    <source>
        <strain evidence="1">SB3-54</strain>
    </source>
</reference>
<accession>A0ABY7K3Z9</accession>
<protein>
    <submittedName>
        <fullName evidence="1">Uncharacterized protein</fullName>
    </submittedName>
</protein>
<evidence type="ECO:0000313" key="1">
    <source>
        <dbReference type="EMBL" id="WAX58725.1"/>
    </source>
</evidence>
<name>A0ABY7K3Z9_9ACTN</name>